<reference evidence="1" key="1">
    <citation type="submission" date="2015-04" db="UniProtKB">
        <authorList>
            <consortium name="EnsemblPlants"/>
        </authorList>
    </citation>
    <scope>IDENTIFICATION</scope>
</reference>
<dbReference type="EnsemblPlants" id="OGLUM11G00840.1">
    <property type="protein sequence ID" value="OGLUM11G00840.1"/>
    <property type="gene ID" value="OGLUM11G00840"/>
</dbReference>
<keyword evidence="2" id="KW-1185">Reference proteome</keyword>
<dbReference type="STRING" id="40148.A0A0E0BEM0"/>
<dbReference type="InterPro" id="IPR012871">
    <property type="entry name" value="DUF1668_ORYSA"/>
</dbReference>
<dbReference type="eggNOG" id="ENOG502R3QJ">
    <property type="taxonomic scope" value="Eukaryota"/>
</dbReference>
<dbReference type="Proteomes" id="UP000026961">
    <property type="component" value="Chromosome 11"/>
</dbReference>
<evidence type="ECO:0000313" key="1">
    <source>
        <dbReference type="EnsemblPlants" id="OGLUM11G00840.1"/>
    </source>
</evidence>
<proteinExistence type="predicted"/>
<evidence type="ECO:0000313" key="2">
    <source>
        <dbReference type="Proteomes" id="UP000026961"/>
    </source>
</evidence>
<dbReference type="PANTHER" id="PTHR33085:SF125">
    <property type="entry name" value="EXPRESSED PROTEIN"/>
    <property type="match status" value="1"/>
</dbReference>
<protein>
    <submittedName>
        <fullName evidence="1">Uncharacterized protein</fullName>
    </submittedName>
</protein>
<accession>A0A0E0BEM0</accession>
<reference evidence="1" key="2">
    <citation type="submission" date="2018-05" db="EMBL/GenBank/DDBJ databases">
        <title>OgluRS3 (Oryza glumaepatula Reference Sequence Version 3).</title>
        <authorList>
            <person name="Zhang J."/>
            <person name="Kudrna D."/>
            <person name="Lee S."/>
            <person name="Talag J."/>
            <person name="Welchert J."/>
            <person name="Wing R.A."/>
        </authorList>
    </citation>
    <scope>NUCLEOTIDE SEQUENCE [LARGE SCALE GENOMIC DNA]</scope>
</reference>
<dbReference type="HOGENOM" id="CLU_018267_0_1_1"/>
<dbReference type="PANTHER" id="PTHR33085">
    <property type="entry name" value="OS12G0113100 PROTEIN-RELATED"/>
    <property type="match status" value="1"/>
</dbReference>
<organism evidence="1">
    <name type="scientific">Oryza glumipatula</name>
    <dbReference type="NCBI Taxonomy" id="40148"/>
    <lineage>
        <taxon>Eukaryota</taxon>
        <taxon>Viridiplantae</taxon>
        <taxon>Streptophyta</taxon>
        <taxon>Embryophyta</taxon>
        <taxon>Tracheophyta</taxon>
        <taxon>Spermatophyta</taxon>
        <taxon>Magnoliopsida</taxon>
        <taxon>Liliopsida</taxon>
        <taxon>Poales</taxon>
        <taxon>Poaceae</taxon>
        <taxon>BOP clade</taxon>
        <taxon>Oryzoideae</taxon>
        <taxon>Oryzeae</taxon>
        <taxon>Oryzinae</taxon>
        <taxon>Oryza</taxon>
    </lineage>
</organism>
<sequence>MDSDPIQGKFAVLTGLQMVGPCGKDGDDQGGVRMIKHKSISMGRRRYLNLLVHNNHDDLYSLRRIPANRLFYPSARAAEAAAMAKSYIDHDGKRPHPGALHFMDRFRNFPCPLLNLQPTPMHHRNERSLDLVTLLGDDETKILTADNHGHTVLFDAASYSVVHFPNLNCSKGYDAMAVSINQEPDCLYVLNLRHHPTTSNHCFEVLSYGDPHMAFSTAAALHNDHPNYNYLLHNTIYVSSKLCGTHAFDTVSRQWRPISSLWSMPFLGKAQYVPELKLWFGLSCHHPHSLCACDLTNIAQGQLHTWLDLDIPASWSPIRLDLISLGSGRFCVAKMFSSMMQDDEIDMEFAVLTGLQMVPPRGTKDDQQAPWMVKHKSICYPFGYYNIKRVF</sequence>
<name>A0A0E0BEM0_9ORYZ</name>
<dbReference type="Gramene" id="OGLUM11G00840.1">
    <property type="protein sequence ID" value="OGLUM11G00840.1"/>
    <property type="gene ID" value="OGLUM11G00840"/>
</dbReference>
<dbReference type="AlphaFoldDB" id="A0A0E0BEM0"/>
<dbReference type="Pfam" id="PF07893">
    <property type="entry name" value="DUF1668"/>
    <property type="match status" value="1"/>
</dbReference>